<dbReference type="RefSeq" id="WP_101310507.1">
    <property type="nucleotide sequence ID" value="NZ_MVDE01000022.1"/>
</dbReference>
<feature type="active site" evidence="5">
    <location>
        <position position="328"/>
    </location>
</feature>
<keyword evidence="6" id="KW-0732">Signal</keyword>
<proteinExistence type="inferred from homology"/>
<keyword evidence="8" id="KW-1185">Reference proteome</keyword>
<keyword evidence="1 4" id="KW-0645">Protease</keyword>
<evidence type="ECO:0000256" key="2">
    <source>
        <dbReference type="ARBA" id="ARBA00022801"/>
    </source>
</evidence>
<dbReference type="PANTHER" id="PTHR10363:SF2">
    <property type="entry name" value="BLEOMYCIN HYDROLASE"/>
    <property type="match status" value="1"/>
</dbReference>
<keyword evidence="4 7" id="KW-0031">Aminopeptidase</keyword>
<feature type="signal peptide" evidence="6">
    <location>
        <begin position="1"/>
        <end position="21"/>
    </location>
</feature>
<comment type="similarity">
    <text evidence="4">Belongs to the peptidase C1 family.</text>
</comment>
<feature type="chain" id="PRO_5014943537" description="Aminopeptidase" evidence="6">
    <location>
        <begin position="22"/>
        <end position="393"/>
    </location>
</feature>
<dbReference type="InterPro" id="IPR004134">
    <property type="entry name" value="Peptidase_C1B"/>
</dbReference>
<sequence>MKKTFLTIIILAFFSVNLTMAQETTKEEKVYSTVVDIPTTSVKNQQSTGTCWCFAGISYIETELLRMGAPAIDLSEMYIVRLAYSQKAKRYFRYHGKGNYSEGGQAHDVLNVVKENGFVPESVYSGNKYGSDFHIHKEMVQSTKAMLDEVIKNPNRKITPVWEESVNAVLDTYMGKVPSNFELDGVKYTPVSYQEKLGFNPKDYIELTSYSHHPFYQKINLEIPDNWSDDLYYNVPMDDMMEVINYALNNGFSVCWDGDVSEKGFSHRNGYAVLPSEKTVDMTDSEIAKWEKDLAKDEKGNSKKDIEPEVSQELRQATFDDFETTDDHLMHLTGIVKDQYGTVYYKTKNSWAENSNQFGGYLNMSEAYVKLKTVAVMVHKDAVPKELKKKLGL</sequence>
<organism evidence="7 8">
    <name type="scientific">Labilibaculum manganireducens</name>
    <dbReference type="NCBI Taxonomy" id="1940525"/>
    <lineage>
        <taxon>Bacteria</taxon>
        <taxon>Pseudomonadati</taxon>
        <taxon>Bacteroidota</taxon>
        <taxon>Bacteroidia</taxon>
        <taxon>Marinilabiliales</taxon>
        <taxon>Marinifilaceae</taxon>
        <taxon>Labilibaculum</taxon>
    </lineage>
</organism>
<keyword evidence="3 4" id="KW-0788">Thiol protease</keyword>
<dbReference type="GO" id="GO:0009636">
    <property type="term" value="P:response to toxic substance"/>
    <property type="evidence" value="ECO:0007669"/>
    <property type="project" value="TreeGrafter"/>
</dbReference>
<dbReference type="Gene3D" id="3.90.70.10">
    <property type="entry name" value="Cysteine proteinases"/>
    <property type="match status" value="1"/>
</dbReference>
<evidence type="ECO:0000313" key="7">
    <source>
        <dbReference type="EMBL" id="PKQ64674.1"/>
    </source>
</evidence>
<comment type="caution">
    <text evidence="7">The sequence shown here is derived from an EMBL/GenBank/DDBJ whole genome shotgun (WGS) entry which is preliminary data.</text>
</comment>
<dbReference type="GO" id="GO:0005737">
    <property type="term" value="C:cytoplasm"/>
    <property type="evidence" value="ECO:0007669"/>
    <property type="project" value="TreeGrafter"/>
</dbReference>
<dbReference type="InterPro" id="IPR000169">
    <property type="entry name" value="Pept_cys_AS"/>
</dbReference>
<dbReference type="Pfam" id="PF03051">
    <property type="entry name" value="Peptidase_C1_2"/>
    <property type="match status" value="1"/>
</dbReference>
<feature type="active site" evidence="5">
    <location>
        <position position="349"/>
    </location>
</feature>
<dbReference type="Proteomes" id="UP000233618">
    <property type="component" value="Unassembled WGS sequence"/>
</dbReference>
<dbReference type="GO" id="GO:0070005">
    <property type="term" value="F:cysteine-type aminopeptidase activity"/>
    <property type="evidence" value="ECO:0007669"/>
    <property type="project" value="InterPro"/>
</dbReference>
<gene>
    <name evidence="7" type="ORF">BZG01_14165</name>
</gene>
<evidence type="ECO:0000256" key="1">
    <source>
        <dbReference type="ARBA" id="ARBA00022670"/>
    </source>
</evidence>
<dbReference type="InterPro" id="IPR038765">
    <property type="entry name" value="Papain-like_cys_pep_sf"/>
</dbReference>
<dbReference type="AlphaFoldDB" id="A0A2N3I2Y8"/>
<feature type="active site" evidence="5">
    <location>
        <position position="51"/>
    </location>
</feature>
<evidence type="ECO:0000256" key="3">
    <source>
        <dbReference type="ARBA" id="ARBA00022807"/>
    </source>
</evidence>
<dbReference type="PANTHER" id="PTHR10363">
    <property type="entry name" value="BLEOMYCIN HYDROLASE"/>
    <property type="match status" value="1"/>
</dbReference>
<evidence type="ECO:0000256" key="4">
    <source>
        <dbReference type="PIRNR" id="PIRNR005700"/>
    </source>
</evidence>
<keyword evidence="2 4" id="KW-0378">Hydrolase</keyword>
<evidence type="ECO:0000313" key="8">
    <source>
        <dbReference type="Proteomes" id="UP000233618"/>
    </source>
</evidence>
<dbReference type="PROSITE" id="PS00139">
    <property type="entry name" value="THIOL_PROTEASE_CYS"/>
    <property type="match status" value="1"/>
</dbReference>
<protein>
    <recommendedName>
        <fullName evidence="4">Aminopeptidase</fullName>
    </recommendedName>
</protein>
<reference evidence="7 8" key="1">
    <citation type="journal article" date="2017" name="Front. Microbiol.">
        <title>Labilibaculum manganireducens gen. nov., sp. nov. and Labilibaculum filiforme sp. nov., Novel Bacteroidetes Isolated from Subsurface Sediments of the Baltic Sea.</title>
        <authorList>
            <person name="Vandieken V."/>
            <person name="Marshall I.P."/>
            <person name="Niemann H."/>
            <person name="Engelen B."/>
            <person name="Cypionka H."/>
        </authorList>
    </citation>
    <scope>NUCLEOTIDE SEQUENCE [LARGE SCALE GENOMIC DNA]</scope>
    <source>
        <strain evidence="7 8">59.10-2M</strain>
    </source>
</reference>
<evidence type="ECO:0000256" key="5">
    <source>
        <dbReference type="PIRSR" id="PIRSR005700-1"/>
    </source>
</evidence>
<accession>A0A2N3I2Y8</accession>
<dbReference type="GO" id="GO:0006508">
    <property type="term" value="P:proteolysis"/>
    <property type="evidence" value="ECO:0007669"/>
    <property type="project" value="UniProtKB-KW"/>
</dbReference>
<dbReference type="EMBL" id="MVDE01000022">
    <property type="protein sequence ID" value="PKQ64674.1"/>
    <property type="molecule type" value="Genomic_DNA"/>
</dbReference>
<name>A0A2N3I2Y8_9BACT</name>
<dbReference type="PIRSF" id="PIRSF005700">
    <property type="entry name" value="PepC"/>
    <property type="match status" value="1"/>
</dbReference>
<evidence type="ECO:0000256" key="6">
    <source>
        <dbReference type="SAM" id="SignalP"/>
    </source>
</evidence>
<dbReference type="GO" id="GO:0043418">
    <property type="term" value="P:homocysteine catabolic process"/>
    <property type="evidence" value="ECO:0007669"/>
    <property type="project" value="TreeGrafter"/>
</dbReference>
<dbReference type="SUPFAM" id="SSF54001">
    <property type="entry name" value="Cysteine proteinases"/>
    <property type="match status" value="1"/>
</dbReference>